<proteinExistence type="predicted"/>
<feature type="compositionally biased region" description="Low complexity" evidence="1">
    <location>
        <begin position="205"/>
        <end position="218"/>
    </location>
</feature>
<name>A0AAD8Y7F8_9STRA</name>
<reference evidence="3" key="1">
    <citation type="submission" date="2023-06" db="EMBL/GenBank/DDBJ databases">
        <title>Survivors Of The Sea: Transcriptome response of Skeletonema marinoi to long-term dormancy.</title>
        <authorList>
            <person name="Pinder M.I.M."/>
            <person name="Kourtchenko O."/>
            <person name="Robertson E.K."/>
            <person name="Larsson T."/>
            <person name="Maumus F."/>
            <person name="Osuna-Cruz C.M."/>
            <person name="Vancaester E."/>
            <person name="Stenow R."/>
            <person name="Vandepoele K."/>
            <person name="Ploug H."/>
            <person name="Bruchert V."/>
            <person name="Godhe A."/>
            <person name="Topel M."/>
        </authorList>
    </citation>
    <scope>NUCLEOTIDE SEQUENCE</scope>
    <source>
        <strain evidence="3">R05AC</strain>
    </source>
</reference>
<keyword evidence="4" id="KW-1185">Reference proteome</keyword>
<feature type="region of interest" description="Disordered" evidence="1">
    <location>
        <begin position="196"/>
        <end position="244"/>
    </location>
</feature>
<feature type="domain" description="Helicase-associated" evidence="2">
    <location>
        <begin position="541"/>
        <end position="609"/>
    </location>
</feature>
<feature type="compositionally biased region" description="Basic and acidic residues" evidence="1">
    <location>
        <begin position="21"/>
        <end position="36"/>
    </location>
</feature>
<feature type="compositionally biased region" description="Polar residues" evidence="1">
    <location>
        <begin position="77"/>
        <end position="89"/>
    </location>
</feature>
<evidence type="ECO:0000313" key="4">
    <source>
        <dbReference type="Proteomes" id="UP001224775"/>
    </source>
</evidence>
<keyword evidence="3" id="KW-0378">Hydrolase</keyword>
<feature type="compositionally biased region" description="Basic and acidic residues" evidence="1">
    <location>
        <begin position="90"/>
        <end position="100"/>
    </location>
</feature>
<feature type="compositionally biased region" description="Low complexity" evidence="1">
    <location>
        <begin position="440"/>
        <end position="453"/>
    </location>
</feature>
<dbReference type="PANTHER" id="PTHR33418:SF1">
    <property type="entry name" value="HELICASE-ASSOCIATED DOMAIN-CONTAINING PROTEIN"/>
    <property type="match status" value="1"/>
</dbReference>
<feature type="region of interest" description="Disordered" evidence="1">
    <location>
        <begin position="17"/>
        <end position="165"/>
    </location>
</feature>
<dbReference type="EMBL" id="JATAAI010000015">
    <property type="protein sequence ID" value="KAK1740485.1"/>
    <property type="molecule type" value="Genomic_DNA"/>
</dbReference>
<dbReference type="AlphaFoldDB" id="A0AAD8Y7F8"/>
<dbReference type="Pfam" id="PF03457">
    <property type="entry name" value="HA"/>
    <property type="match status" value="2"/>
</dbReference>
<dbReference type="InterPro" id="IPR005114">
    <property type="entry name" value="Helicase_assoc"/>
</dbReference>
<protein>
    <submittedName>
        <fullName evidence="3">Helicase-associated domain-containing protein</fullName>
    </submittedName>
</protein>
<sequence length="615" mass="68514">MESPLVPIILYKIGSMRRHYQPSDEHDVAQNDERLQQRRPQAPSDSSRVRQADPPAGASPASIAPTMHAAKKRRTSDASSAQSYPFQKSKSFEERNEERSAFISLPKTTDEKDAATASNQEEEEKKRPSQDPEEAGGPIMPQPVASMPMASTIPTASAASSAQPHLSPMRYYHQQRYAESIRAKPDAPTFPYQYRGGAAHPTQPDPYGYGYPAGYYHPPQYPRPDPRPDPPSARGHPQFPYFQGYNYQHPHQNPNNMMPSAAAAAAAYSQQHRPFVEEYYRAPGSTPARTYAKKDPPESAKVTEEAKGGGGGGGVFDLSPTLPSPPVEEDERKPSARRSSSSIHESSSRDHVNAELHDLYAPLPFNEVRSLLTSSMKTPSPPSPSIQFAKSAASHLDPFSTTPERTHARGAQLPQPSPVVSTAKKRRRGRHPEHAAIGQSHSAGSTASVASTSRSEHITDSASRRGNSWDRRYNELLEFKQLHGHCDVPQNYAPNPSLGIWVNKQRMEHKNRFDGKSSALNDGRLARLQSIGFRWAKRKGQASWEEKFKELKEYKAEYGNCHVPTKYKENTALGRWVSTQRSEYKKFCEGDTKSAMNADKIRRLESIGFAWFMVL</sequence>
<feature type="compositionally biased region" description="Basic and acidic residues" evidence="1">
    <location>
        <begin position="292"/>
        <end position="307"/>
    </location>
</feature>
<dbReference type="Gene3D" id="6.10.140.530">
    <property type="match status" value="2"/>
</dbReference>
<feature type="region of interest" description="Disordered" evidence="1">
    <location>
        <begin position="286"/>
        <end position="351"/>
    </location>
</feature>
<feature type="compositionally biased region" description="Basic and acidic residues" evidence="1">
    <location>
        <begin position="454"/>
        <end position="466"/>
    </location>
</feature>
<evidence type="ECO:0000259" key="2">
    <source>
        <dbReference type="Pfam" id="PF03457"/>
    </source>
</evidence>
<dbReference type="GO" id="GO:0004386">
    <property type="term" value="F:helicase activity"/>
    <property type="evidence" value="ECO:0007669"/>
    <property type="project" value="UniProtKB-KW"/>
</dbReference>
<gene>
    <name evidence="3" type="ORF">QTG54_008580</name>
</gene>
<keyword evidence="3" id="KW-0067">ATP-binding</keyword>
<keyword evidence="3" id="KW-0547">Nucleotide-binding</keyword>
<feature type="region of interest" description="Disordered" evidence="1">
    <location>
        <begin position="373"/>
        <end position="466"/>
    </location>
</feature>
<feature type="compositionally biased region" description="Low complexity" evidence="1">
    <location>
        <begin position="52"/>
        <end position="65"/>
    </location>
</feature>
<comment type="caution">
    <text evidence="3">The sequence shown here is derived from an EMBL/GenBank/DDBJ whole genome shotgun (WGS) entry which is preliminary data.</text>
</comment>
<organism evidence="3 4">
    <name type="scientific">Skeletonema marinoi</name>
    <dbReference type="NCBI Taxonomy" id="267567"/>
    <lineage>
        <taxon>Eukaryota</taxon>
        <taxon>Sar</taxon>
        <taxon>Stramenopiles</taxon>
        <taxon>Ochrophyta</taxon>
        <taxon>Bacillariophyta</taxon>
        <taxon>Coscinodiscophyceae</taxon>
        <taxon>Thalassiosirophycidae</taxon>
        <taxon>Thalassiosirales</taxon>
        <taxon>Skeletonemataceae</taxon>
        <taxon>Skeletonema</taxon>
        <taxon>Skeletonema marinoi-dohrnii complex</taxon>
    </lineage>
</organism>
<keyword evidence="3" id="KW-0347">Helicase</keyword>
<dbReference type="PANTHER" id="PTHR33418">
    <property type="entry name" value="HELICASE-ASSOCIATED"/>
    <property type="match status" value="1"/>
</dbReference>
<dbReference type="Proteomes" id="UP001224775">
    <property type="component" value="Unassembled WGS sequence"/>
</dbReference>
<feature type="domain" description="Helicase-associated" evidence="2">
    <location>
        <begin position="468"/>
        <end position="533"/>
    </location>
</feature>
<accession>A0AAD8Y7F8</accession>
<evidence type="ECO:0000313" key="3">
    <source>
        <dbReference type="EMBL" id="KAK1740485.1"/>
    </source>
</evidence>
<evidence type="ECO:0000256" key="1">
    <source>
        <dbReference type="SAM" id="MobiDB-lite"/>
    </source>
</evidence>